<evidence type="ECO:0000313" key="4">
    <source>
        <dbReference type="EMBL" id="MFD2727651.1"/>
    </source>
</evidence>
<gene>
    <name evidence="4" type="ORF">ACFSR8_15615</name>
</gene>
<protein>
    <submittedName>
        <fullName evidence="4">T9SS type A sorting domain-containing protein</fullName>
    </submittedName>
</protein>
<evidence type="ECO:0000256" key="2">
    <source>
        <dbReference type="SAM" id="SignalP"/>
    </source>
</evidence>
<dbReference type="InterPro" id="IPR026444">
    <property type="entry name" value="Secre_tail"/>
</dbReference>
<feature type="chain" id="PRO_5046401500" evidence="2">
    <location>
        <begin position="24"/>
        <end position="283"/>
    </location>
</feature>
<dbReference type="Pfam" id="PF18962">
    <property type="entry name" value="Por_Secre_tail"/>
    <property type="match status" value="1"/>
</dbReference>
<evidence type="ECO:0000259" key="3">
    <source>
        <dbReference type="Pfam" id="PF18962"/>
    </source>
</evidence>
<keyword evidence="1 2" id="KW-0732">Signal</keyword>
<evidence type="ECO:0000256" key="1">
    <source>
        <dbReference type="ARBA" id="ARBA00022729"/>
    </source>
</evidence>
<keyword evidence="5" id="KW-1185">Reference proteome</keyword>
<organism evidence="4 5">
    <name type="scientific">Hyunsoonleella rubra</name>
    <dbReference type="NCBI Taxonomy" id="1737062"/>
    <lineage>
        <taxon>Bacteria</taxon>
        <taxon>Pseudomonadati</taxon>
        <taxon>Bacteroidota</taxon>
        <taxon>Flavobacteriia</taxon>
        <taxon>Flavobacteriales</taxon>
        <taxon>Flavobacteriaceae</taxon>
    </lineage>
</organism>
<dbReference type="EMBL" id="JBHULY010000039">
    <property type="protein sequence ID" value="MFD2727651.1"/>
    <property type="molecule type" value="Genomic_DNA"/>
</dbReference>
<reference evidence="5" key="1">
    <citation type="journal article" date="2019" name="Int. J. Syst. Evol. Microbiol.">
        <title>The Global Catalogue of Microorganisms (GCM) 10K type strain sequencing project: providing services to taxonomists for standard genome sequencing and annotation.</title>
        <authorList>
            <consortium name="The Broad Institute Genomics Platform"/>
            <consortium name="The Broad Institute Genome Sequencing Center for Infectious Disease"/>
            <person name="Wu L."/>
            <person name="Ma J."/>
        </authorList>
    </citation>
    <scope>NUCLEOTIDE SEQUENCE [LARGE SCALE GENOMIC DNA]</scope>
    <source>
        <strain evidence="5">KCTC 42398</strain>
    </source>
</reference>
<feature type="signal peptide" evidence="2">
    <location>
        <begin position="1"/>
        <end position="23"/>
    </location>
</feature>
<proteinExistence type="predicted"/>
<dbReference type="NCBIfam" id="TIGR04183">
    <property type="entry name" value="Por_Secre_tail"/>
    <property type="match status" value="1"/>
</dbReference>
<sequence>MKKITLKISAFVLFAMFAFQVQSQTCPEIYENPGSYKISTCGLTPELYMTLDLSSGDLKWAAELPGDDITQVWTIQDHPNPASGGYVSITADLSSLSAGTWRMVVDQTSIDGSGSDPEIKITAAAGGPISDAGDANYGWDQFQRRRESGWGGPGNNALFAKPPGQGNLRYRDAPSAADDPVLFQSPGAIAPLRMHLVALLSNDEFDTSSIFVSNPVNNEITIEGLTSNVEKVTVFSLVGKEVLSRELSGESSLKLDVSAFTSGMYLVNFTGNGGSFTKKVLKL</sequence>
<accession>A0ABW5TEX0</accession>
<comment type="caution">
    <text evidence="4">The sequence shown here is derived from an EMBL/GenBank/DDBJ whole genome shotgun (WGS) entry which is preliminary data.</text>
</comment>
<feature type="domain" description="Secretion system C-terminal sorting" evidence="3">
    <location>
        <begin position="214"/>
        <end position="280"/>
    </location>
</feature>
<dbReference type="Proteomes" id="UP001597476">
    <property type="component" value="Unassembled WGS sequence"/>
</dbReference>
<dbReference type="RefSeq" id="WP_380293720.1">
    <property type="nucleotide sequence ID" value="NZ_JBHULY010000039.1"/>
</dbReference>
<name>A0ABW5TEX0_9FLAO</name>
<evidence type="ECO:0000313" key="5">
    <source>
        <dbReference type="Proteomes" id="UP001597476"/>
    </source>
</evidence>